<reference evidence="1 2" key="1">
    <citation type="submission" date="2023-07" db="EMBL/GenBank/DDBJ databases">
        <title>Sequencing the genomes of 1000 actinobacteria strains.</title>
        <authorList>
            <person name="Klenk H.-P."/>
        </authorList>
    </citation>
    <scope>NUCLEOTIDE SEQUENCE [LARGE SCALE GENOMIC DNA]</scope>
    <source>
        <strain evidence="1 2">DSM 41600</strain>
    </source>
</reference>
<name>A0ABT9L4U4_9ACTN</name>
<sequence length="32" mass="3215">MSAAPAAAGPHLVTMLAPLRRAGGEASERHTS</sequence>
<proteinExistence type="predicted"/>
<evidence type="ECO:0000313" key="1">
    <source>
        <dbReference type="EMBL" id="MDP9614752.1"/>
    </source>
</evidence>
<organism evidence="1 2">
    <name type="scientific">Streptomyces demainii</name>
    <dbReference type="NCBI Taxonomy" id="588122"/>
    <lineage>
        <taxon>Bacteria</taxon>
        <taxon>Bacillati</taxon>
        <taxon>Actinomycetota</taxon>
        <taxon>Actinomycetes</taxon>
        <taxon>Kitasatosporales</taxon>
        <taxon>Streptomycetaceae</taxon>
        <taxon>Streptomyces</taxon>
    </lineage>
</organism>
<comment type="caution">
    <text evidence="1">The sequence shown here is derived from an EMBL/GenBank/DDBJ whole genome shotgun (WGS) entry which is preliminary data.</text>
</comment>
<dbReference type="Proteomes" id="UP001234880">
    <property type="component" value="Unassembled WGS sequence"/>
</dbReference>
<protein>
    <submittedName>
        <fullName evidence="1">Uncharacterized protein</fullName>
    </submittedName>
</protein>
<accession>A0ABT9L4U4</accession>
<evidence type="ECO:0000313" key="2">
    <source>
        <dbReference type="Proteomes" id="UP001234880"/>
    </source>
</evidence>
<dbReference type="EMBL" id="JAURUE010000002">
    <property type="protein sequence ID" value="MDP9614752.1"/>
    <property type="molecule type" value="Genomic_DNA"/>
</dbReference>
<keyword evidence="2" id="KW-1185">Reference proteome</keyword>
<gene>
    <name evidence="1" type="ORF">JOF35_007090</name>
</gene>